<evidence type="ECO:0000256" key="3">
    <source>
        <dbReference type="ARBA" id="ARBA00006835"/>
    </source>
</evidence>
<geneLocation type="chloroplast" evidence="13"/>
<dbReference type="PROSITE" id="PS01166">
    <property type="entry name" value="RNA_POL_BETA"/>
    <property type="match status" value="1"/>
</dbReference>
<dbReference type="InterPro" id="IPR014724">
    <property type="entry name" value="RNA_pol_RPB2_OB-fold"/>
</dbReference>
<dbReference type="InterPro" id="IPR007641">
    <property type="entry name" value="RNA_pol_Rpb2_7"/>
</dbReference>
<dbReference type="Gene3D" id="2.40.50.100">
    <property type="match status" value="1"/>
</dbReference>
<dbReference type="GO" id="GO:0006351">
    <property type="term" value="P:DNA-templated transcription"/>
    <property type="evidence" value="ECO:0007669"/>
    <property type="project" value="InterPro"/>
</dbReference>
<protein>
    <recommendedName>
        <fullName evidence="4">DNA-directed RNA polymerase</fullName>
        <ecNumber evidence="4">2.7.7.6</ecNumber>
    </recommendedName>
    <alternativeName>
        <fullName evidence="10">PEP</fullName>
    </alternativeName>
</protein>
<dbReference type="Pfam" id="PF00562">
    <property type="entry name" value="RNA_pol_Rpb2_6"/>
    <property type="match status" value="1"/>
</dbReference>
<keyword evidence="7" id="KW-0548">Nucleotidyltransferase</keyword>
<dbReference type="InterPro" id="IPR007121">
    <property type="entry name" value="RNA_pol_bsu_CS"/>
</dbReference>
<dbReference type="Gene3D" id="2.40.50.150">
    <property type="match status" value="1"/>
</dbReference>
<dbReference type="Gene3D" id="3.90.1800.10">
    <property type="entry name" value="RNA polymerase alpha subunit dimerisation domain"/>
    <property type="match status" value="1"/>
</dbReference>
<dbReference type="PANTHER" id="PTHR20856">
    <property type="entry name" value="DNA-DIRECTED RNA POLYMERASE I SUBUNIT 2"/>
    <property type="match status" value="1"/>
</dbReference>
<keyword evidence="8" id="KW-0804">Transcription</keyword>
<dbReference type="AlphaFoldDB" id="A0A386AY53"/>
<reference evidence="13" key="1">
    <citation type="submission" date="2018-07" db="EMBL/GenBank/DDBJ databases">
        <authorList>
            <person name="Quirk P.G."/>
            <person name="Krulwich T.A."/>
        </authorList>
    </citation>
    <scope>NUCLEOTIDE SEQUENCE</scope>
</reference>
<dbReference type="SUPFAM" id="SSF64484">
    <property type="entry name" value="beta and beta-prime subunits of DNA dependent RNA-polymerase"/>
    <property type="match status" value="1"/>
</dbReference>
<dbReference type="InterPro" id="IPR037033">
    <property type="entry name" value="DNA-dir_RNAP_su2_hyb_sf"/>
</dbReference>
<dbReference type="Gene3D" id="2.40.270.10">
    <property type="entry name" value="DNA-directed RNA polymerase, subunit 2, domain 6"/>
    <property type="match status" value="1"/>
</dbReference>
<evidence type="ECO:0000256" key="7">
    <source>
        <dbReference type="ARBA" id="ARBA00022695"/>
    </source>
</evidence>
<comment type="function">
    <text evidence="1">DNA-dependent RNA polymerase catalyzes the transcription of DNA into RNA using the four ribonucleoside triphosphates as substrates.</text>
</comment>
<evidence type="ECO:0000313" key="13">
    <source>
        <dbReference type="EMBL" id="AYC64373.1"/>
    </source>
</evidence>
<comment type="subunit">
    <text evidence="9">In plastids the minimal PEP RNA polymerase catalytic core is composed of four subunits: alpha, beta, beta', and beta''. When a (nuclear-encoded) sigma factor is associated with the core the holoenzyme is formed, which can initiate transcription.</text>
</comment>
<dbReference type="GO" id="GO:0032549">
    <property type="term" value="F:ribonucleoside binding"/>
    <property type="evidence" value="ECO:0007669"/>
    <property type="project" value="InterPro"/>
</dbReference>
<dbReference type="EMBL" id="MH591096">
    <property type="protein sequence ID" value="AYC64373.1"/>
    <property type="molecule type" value="Genomic_DNA"/>
</dbReference>
<evidence type="ECO:0000256" key="4">
    <source>
        <dbReference type="ARBA" id="ARBA00012418"/>
    </source>
</evidence>
<keyword evidence="6" id="KW-0808">Transferase</keyword>
<dbReference type="GO" id="GO:0000428">
    <property type="term" value="C:DNA-directed RNA polymerase complex"/>
    <property type="evidence" value="ECO:0007669"/>
    <property type="project" value="UniProtKB-KW"/>
</dbReference>
<gene>
    <name evidence="13" type="primary">rpoB</name>
</gene>
<proteinExistence type="inferred from homology"/>
<feature type="domain" description="RNA polymerase Rpb2" evidence="12">
    <location>
        <begin position="588"/>
        <end position="660"/>
    </location>
</feature>
<dbReference type="InterPro" id="IPR015712">
    <property type="entry name" value="DNA-dir_RNA_pol_su2"/>
</dbReference>
<evidence type="ECO:0000256" key="8">
    <source>
        <dbReference type="ARBA" id="ARBA00023163"/>
    </source>
</evidence>
<evidence type="ECO:0000259" key="11">
    <source>
        <dbReference type="Pfam" id="PF00562"/>
    </source>
</evidence>
<keyword evidence="13" id="KW-0150">Chloroplast</keyword>
<evidence type="ECO:0000256" key="2">
    <source>
        <dbReference type="ARBA" id="ARBA00004474"/>
    </source>
</evidence>
<evidence type="ECO:0000256" key="10">
    <source>
        <dbReference type="ARBA" id="ARBA00032782"/>
    </source>
</evidence>
<evidence type="ECO:0000256" key="9">
    <source>
        <dbReference type="ARBA" id="ARBA00026088"/>
    </source>
</evidence>
<evidence type="ECO:0000259" key="12">
    <source>
        <dbReference type="Pfam" id="PF04560"/>
    </source>
</evidence>
<comment type="subcellular location">
    <subcellularLocation>
        <location evidence="2">Plastid</location>
    </subcellularLocation>
</comment>
<accession>A0A386AY53</accession>
<evidence type="ECO:0000256" key="5">
    <source>
        <dbReference type="ARBA" id="ARBA00022478"/>
    </source>
</evidence>
<organism evidence="13">
    <name type="scientific">Pseudochlorodesmis sp. HV01306b</name>
    <dbReference type="NCBI Taxonomy" id="2358489"/>
    <lineage>
        <taxon>Eukaryota</taxon>
        <taxon>Viridiplantae</taxon>
        <taxon>Chlorophyta</taxon>
        <taxon>core chlorophytes</taxon>
        <taxon>Ulvophyceae</taxon>
        <taxon>TCBD clade</taxon>
        <taxon>Bryopsidales</taxon>
        <taxon>Bryopsidineae</taxon>
        <taxon>Bryopsidaceae</taxon>
        <taxon>Pseudochlorodesmis</taxon>
    </lineage>
</organism>
<dbReference type="GO" id="GO:0003677">
    <property type="term" value="F:DNA binding"/>
    <property type="evidence" value="ECO:0007669"/>
    <property type="project" value="InterPro"/>
</dbReference>
<feature type="domain" description="DNA-directed RNA polymerase subunit 2 hybrid-binding" evidence="11">
    <location>
        <begin position="88"/>
        <end position="586"/>
    </location>
</feature>
<keyword evidence="5" id="KW-0240">DNA-directed RNA polymerase</keyword>
<name>A0A386AY53_9CHLO</name>
<dbReference type="InterPro" id="IPR007120">
    <property type="entry name" value="DNA-dir_RNAP_su2_dom"/>
</dbReference>
<dbReference type="EC" id="2.7.7.6" evidence="4"/>
<dbReference type="Pfam" id="PF04560">
    <property type="entry name" value="RNA_pol_Rpb2_7"/>
    <property type="match status" value="1"/>
</dbReference>
<comment type="similarity">
    <text evidence="3">Belongs to the RNA polymerase beta chain family.</text>
</comment>
<evidence type="ECO:0000256" key="1">
    <source>
        <dbReference type="ARBA" id="ARBA00004026"/>
    </source>
</evidence>
<dbReference type="GO" id="GO:0003899">
    <property type="term" value="F:DNA-directed RNA polymerase activity"/>
    <property type="evidence" value="ECO:0007669"/>
    <property type="project" value="UniProtKB-EC"/>
</dbReference>
<keyword evidence="13" id="KW-0934">Plastid</keyword>
<reference evidence="13" key="2">
    <citation type="journal article" date="2019" name="Mol. Phylogenet. Evol.">
        <title>Reassessment of the classification of bryopsidales (chlorophyta) based on chloroplast phylogenomic analyses.</title>
        <authorList>
            <person name="Cremen M.C."/>
            <person name="Leliaert F."/>
            <person name="West J."/>
            <person name="Lam D.W."/>
            <person name="Shimada S."/>
            <person name="Lopez-Bautista J.M."/>
            <person name="Verbruggen H."/>
        </authorList>
    </citation>
    <scope>NUCLEOTIDE SEQUENCE</scope>
</reference>
<sequence length="662" mass="76673">MTKITSLDHLFQKFCPSGHWIFESGLSLCNYQRFQKNFWIFQKKENFQRFKKNTSRKTDWFFYKNVFDRDKNVFLQSIQIHKKVQNLVFTQKTSFRSKVHKKFVQTLWFQLFEKSNQNTFFFQRPLCFPLQWVQKGDLLSDCSASHLGELALGHNLFVAYMPWEGFNFEDAVLINKKIVSKYTSLHIQKYELEILDDSFEQITSHIPGIPKKQLQKLDKNGIIKIGSWVQEKDILVGKILSTEHIQPKVPAPPLLRHEKLLHDLIGQETVPIQEKCLRVPLGSGGRILRIVYIQNNPQKKYQKYQKYQKQQNPKITNMRRCSEGSSQAALARFSMNTLKVPFFLKSFSKNFSFIKHRTIFSRWFAFSHIFLQKLKMQKFLLSFCVKKASHSLFSIKPNVRPMLFLKHLQKVTIYLAEQRAFQIGDKISGRHGNKGIISQICSNEDMPYCTNGCPLDVVLNPLGVPSRMNVGQIFECLLGLTGQIFQTHFQVVCFDEMVGYEASRSFIYSKLLASCTKTGYPWLFSKKTPGKCPVFDGRTGQILHQSVSVGSSYLMKLIHIVDEKIHARATGPYSLVTQQPLRGRAHHGGQRIGEMEVWALQGFGSAYLLQELLTVKSDDLQGRNQLMHTLLKNTPLRLGTPESFRVVLRELQCLCLDLQLNF</sequence>
<evidence type="ECO:0000256" key="6">
    <source>
        <dbReference type="ARBA" id="ARBA00022679"/>
    </source>
</evidence>